<sequence>MASRQVKINAVVVVLLGAAVGVVTNYASDETPEWFKDQPRVWLVFGVLVLLGVVVQLLASREVPERSAVAGGGRAGMWNVPGPQCRT</sequence>
<organism evidence="2 3">
    <name type="scientific">Saccharothrix algeriensis</name>
    <dbReference type="NCBI Taxonomy" id="173560"/>
    <lineage>
        <taxon>Bacteria</taxon>
        <taxon>Bacillati</taxon>
        <taxon>Actinomycetota</taxon>
        <taxon>Actinomycetes</taxon>
        <taxon>Pseudonocardiales</taxon>
        <taxon>Pseudonocardiaceae</taxon>
        <taxon>Saccharothrix</taxon>
    </lineage>
</organism>
<name>A0A8T8I485_9PSEU</name>
<evidence type="ECO:0000256" key="1">
    <source>
        <dbReference type="SAM" id="Phobius"/>
    </source>
</evidence>
<reference evidence="2" key="1">
    <citation type="submission" date="2021-04" db="EMBL/GenBank/DDBJ databases">
        <title>Saccharothrix algeriensis WGS.</title>
        <authorList>
            <person name="Stuskova K."/>
            <person name="Hakalova E."/>
            <person name="Tebbal A.B."/>
            <person name="Eichmeier A."/>
        </authorList>
    </citation>
    <scope>NUCLEOTIDE SEQUENCE</scope>
    <source>
        <strain evidence="2">NRRL B-24137</strain>
    </source>
</reference>
<accession>A0A8T8I485</accession>
<feature type="transmembrane region" description="Helical" evidence="1">
    <location>
        <begin position="41"/>
        <end position="59"/>
    </location>
</feature>
<dbReference type="Proteomes" id="UP000671828">
    <property type="component" value="Chromosome"/>
</dbReference>
<dbReference type="AlphaFoldDB" id="A0A8T8I485"/>
<gene>
    <name evidence="2" type="ORF">J7S33_14360</name>
</gene>
<keyword evidence="1" id="KW-1133">Transmembrane helix</keyword>
<evidence type="ECO:0000313" key="3">
    <source>
        <dbReference type="Proteomes" id="UP000671828"/>
    </source>
</evidence>
<protein>
    <submittedName>
        <fullName evidence="2">Uncharacterized protein</fullName>
    </submittedName>
</protein>
<keyword evidence="1" id="KW-0472">Membrane</keyword>
<dbReference type="EMBL" id="CP072788">
    <property type="protein sequence ID" value="QTR05635.1"/>
    <property type="molecule type" value="Genomic_DNA"/>
</dbReference>
<proteinExistence type="predicted"/>
<keyword evidence="1" id="KW-0812">Transmembrane</keyword>
<evidence type="ECO:0000313" key="2">
    <source>
        <dbReference type="EMBL" id="QTR05635.1"/>
    </source>
</evidence>